<evidence type="ECO:0000313" key="2">
    <source>
        <dbReference type="Proteomes" id="UP000094463"/>
    </source>
</evidence>
<dbReference type="KEGG" id="bbev:BBEV_0840"/>
<sequence>MITLPFLFDAAKKENIKNIEFIDKQKDALASKGFTKFNPSYNYNKTIGIALSDDKNSVGIINKLAVKKINYKKILKVDIVEDGTTVTSVSRVGQIGSALVGGMLAGGAGAVIGGLSSEKTQNNKVRILELQILVNDELSPIKKVKFFESDNYVYKDDQNYKFMYEKAEKWKGILEVMINKADKEEQKTNSEYFGQSDKNEIESITSVADELRKLNDLTKEGIISKEQFEKEKEKLLSK</sequence>
<keyword evidence="2" id="KW-1185">Reference proteome</keyword>
<evidence type="ECO:0000313" key="1">
    <source>
        <dbReference type="EMBL" id="AOM82211.1"/>
    </source>
</evidence>
<dbReference type="AlphaFoldDB" id="A0A1D7QT77"/>
<organism evidence="1 2">
    <name type="scientific">Salisediminibacterium beveridgei</name>
    <dbReference type="NCBI Taxonomy" id="632773"/>
    <lineage>
        <taxon>Bacteria</taxon>
        <taxon>Bacillati</taxon>
        <taxon>Bacillota</taxon>
        <taxon>Bacilli</taxon>
        <taxon>Bacillales</taxon>
        <taxon>Bacillaceae</taxon>
        <taxon>Salisediminibacterium</taxon>
    </lineage>
</organism>
<dbReference type="EMBL" id="CP012502">
    <property type="protein sequence ID" value="AOM82211.1"/>
    <property type="molecule type" value="Genomic_DNA"/>
</dbReference>
<gene>
    <name evidence="1" type="ORF">BBEV_0840</name>
</gene>
<proteinExistence type="predicted"/>
<protein>
    <recommendedName>
        <fullName evidence="3">SHOCT domain-containing protein</fullName>
    </recommendedName>
</protein>
<name>A0A1D7QT77_9BACI</name>
<evidence type="ECO:0008006" key="3">
    <source>
        <dbReference type="Google" id="ProtNLM"/>
    </source>
</evidence>
<dbReference type="Proteomes" id="UP000094463">
    <property type="component" value="Chromosome"/>
</dbReference>
<accession>A0A1D7QT77</accession>
<reference evidence="1 2" key="1">
    <citation type="submission" date="2015-08" db="EMBL/GenBank/DDBJ databases">
        <title>The complete genome sequence of Bacillus beveridgei MLTeJB.</title>
        <authorList>
            <person name="Hanson T.E."/>
            <person name="Mesa C."/>
            <person name="Basesman S.M."/>
            <person name="Oremland R.S."/>
        </authorList>
    </citation>
    <scope>NUCLEOTIDE SEQUENCE [LARGE SCALE GENOMIC DNA]</scope>
    <source>
        <strain evidence="1 2">MLTeJB</strain>
    </source>
</reference>